<evidence type="ECO:0000313" key="1">
    <source>
        <dbReference type="EMBL" id="EIW84649.1"/>
    </source>
</evidence>
<dbReference type="OrthoDB" id="3365698at2759"/>
<proteinExistence type="predicted"/>
<evidence type="ECO:0000313" key="2">
    <source>
        <dbReference type="Proteomes" id="UP000053558"/>
    </source>
</evidence>
<dbReference type="RefSeq" id="XP_007764388.1">
    <property type="nucleotide sequence ID" value="XM_007766198.1"/>
</dbReference>
<organism evidence="1 2">
    <name type="scientific">Coniophora puteana (strain RWD-64-598)</name>
    <name type="common">Brown rot fungus</name>
    <dbReference type="NCBI Taxonomy" id="741705"/>
    <lineage>
        <taxon>Eukaryota</taxon>
        <taxon>Fungi</taxon>
        <taxon>Dikarya</taxon>
        <taxon>Basidiomycota</taxon>
        <taxon>Agaricomycotina</taxon>
        <taxon>Agaricomycetes</taxon>
        <taxon>Agaricomycetidae</taxon>
        <taxon>Boletales</taxon>
        <taxon>Coniophorineae</taxon>
        <taxon>Coniophoraceae</taxon>
        <taxon>Coniophora</taxon>
    </lineage>
</organism>
<keyword evidence="2" id="KW-1185">Reference proteome</keyword>
<name>A0A5M3MZU1_CONPW</name>
<dbReference type="Proteomes" id="UP000053558">
    <property type="component" value="Unassembled WGS sequence"/>
</dbReference>
<accession>A0A5M3MZU1</accession>
<dbReference type="EMBL" id="JH711574">
    <property type="protein sequence ID" value="EIW84649.1"/>
    <property type="molecule type" value="Genomic_DNA"/>
</dbReference>
<gene>
    <name evidence="1" type="ORF">CONPUDRAFT_134614</name>
</gene>
<reference evidence="2" key="1">
    <citation type="journal article" date="2012" name="Science">
        <title>The Paleozoic origin of enzymatic lignin decomposition reconstructed from 31 fungal genomes.</title>
        <authorList>
            <person name="Floudas D."/>
            <person name="Binder M."/>
            <person name="Riley R."/>
            <person name="Barry K."/>
            <person name="Blanchette R.A."/>
            <person name="Henrissat B."/>
            <person name="Martinez A.T."/>
            <person name="Otillar R."/>
            <person name="Spatafora J.W."/>
            <person name="Yadav J.S."/>
            <person name="Aerts A."/>
            <person name="Benoit I."/>
            <person name="Boyd A."/>
            <person name="Carlson A."/>
            <person name="Copeland A."/>
            <person name="Coutinho P.M."/>
            <person name="de Vries R.P."/>
            <person name="Ferreira P."/>
            <person name="Findley K."/>
            <person name="Foster B."/>
            <person name="Gaskell J."/>
            <person name="Glotzer D."/>
            <person name="Gorecki P."/>
            <person name="Heitman J."/>
            <person name="Hesse C."/>
            <person name="Hori C."/>
            <person name="Igarashi K."/>
            <person name="Jurgens J.A."/>
            <person name="Kallen N."/>
            <person name="Kersten P."/>
            <person name="Kohler A."/>
            <person name="Kuees U."/>
            <person name="Kumar T.K.A."/>
            <person name="Kuo A."/>
            <person name="LaButti K."/>
            <person name="Larrondo L.F."/>
            <person name="Lindquist E."/>
            <person name="Ling A."/>
            <person name="Lombard V."/>
            <person name="Lucas S."/>
            <person name="Lundell T."/>
            <person name="Martin R."/>
            <person name="McLaughlin D.J."/>
            <person name="Morgenstern I."/>
            <person name="Morin E."/>
            <person name="Murat C."/>
            <person name="Nagy L.G."/>
            <person name="Nolan M."/>
            <person name="Ohm R.A."/>
            <person name="Patyshakuliyeva A."/>
            <person name="Rokas A."/>
            <person name="Ruiz-Duenas F.J."/>
            <person name="Sabat G."/>
            <person name="Salamov A."/>
            <person name="Samejima M."/>
            <person name="Schmutz J."/>
            <person name="Slot J.C."/>
            <person name="St John F."/>
            <person name="Stenlid J."/>
            <person name="Sun H."/>
            <person name="Sun S."/>
            <person name="Syed K."/>
            <person name="Tsang A."/>
            <person name="Wiebenga A."/>
            <person name="Young D."/>
            <person name="Pisabarro A."/>
            <person name="Eastwood D.C."/>
            <person name="Martin F."/>
            <person name="Cullen D."/>
            <person name="Grigoriev I.V."/>
            <person name="Hibbett D.S."/>
        </authorList>
    </citation>
    <scope>NUCLEOTIDE SEQUENCE [LARGE SCALE GENOMIC DNA]</scope>
    <source>
        <strain evidence="2">RWD-64-598 SS2</strain>
    </source>
</reference>
<dbReference type="AlphaFoldDB" id="A0A5M3MZU1"/>
<protein>
    <submittedName>
        <fullName evidence="1">Uncharacterized protein</fullName>
    </submittedName>
</protein>
<sequence length="491" mass="55584">MEVDMNSPFEPRSLPGMPGGSMTLRAIKELLPQLASEISGVVNTPYSSYAKTNYVADSMDEVTNVQPAVSSILLMLDDIALISTALDRFSRELRRTVKDHSQLTSAVLRLPVELLAYIFMLSSTLPVDPPPKGQAPYYHREQRATTNGRGYSSLAQVCRKWRDVALQTPKFWNMIEIIPPETLFEPLLITALPAPLTPLARTGTLPAFIFLDLSASSIDTDTNIGHLPVNPACGAVRGLHATKSTLVSLPTLFQWITQFENLTHLYLEDVGLDYSQDWTKSGIAFHLLHRLTHLHMRAPYPWQVAHTIEVQTWHNLRSLMFEMYENGWSFCDFVTIFSHIPNLVELWVVEDAVNCLRVLSQRITSDKLQLFSYTLNPRWVTEEHHHHVVRYNFEFLSFPALVDLVVTAPPNGDVDFIRRFLLQSICCLSSFTLIGDFDDEPDSTPSHLISRNGTSLGEEFAIPSVEFANILKESRIYQEAKDRWFCMDSAV</sequence>
<comment type="caution">
    <text evidence="1">The sequence shown here is derived from an EMBL/GenBank/DDBJ whole genome shotgun (WGS) entry which is preliminary data.</text>
</comment>
<dbReference type="GeneID" id="19200636"/>
<dbReference type="KEGG" id="cput:CONPUDRAFT_134614"/>